<dbReference type="RefSeq" id="WP_044247975.1">
    <property type="nucleotide sequence ID" value="NZ_QAOT01000028.1"/>
</dbReference>
<keyword evidence="2" id="KW-0472">Membrane</keyword>
<dbReference type="EMBL" id="QAOT01000028">
    <property type="protein sequence ID" value="PTR11189.1"/>
    <property type="molecule type" value="Genomic_DNA"/>
</dbReference>
<name>A0A2T5JSJ1_9RHOB</name>
<proteinExistence type="predicted"/>
<evidence type="ECO:0000313" key="3">
    <source>
        <dbReference type="EMBL" id="PTR11189.1"/>
    </source>
</evidence>
<feature type="transmembrane region" description="Helical" evidence="2">
    <location>
        <begin position="7"/>
        <end position="25"/>
    </location>
</feature>
<evidence type="ECO:0000256" key="2">
    <source>
        <dbReference type="SAM" id="Phobius"/>
    </source>
</evidence>
<dbReference type="AlphaFoldDB" id="A0A2T5JSJ1"/>
<feature type="compositionally biased region" description="Polar residues" evidence="1">
    <location>
        <begin position="75"/>
        <end position="85"/>
    </location>
</feature>
<gene>
    <name evidence="3" type="ORF">C8J28_12850</name>
</gene>
<comment type="caution">
    <text evidence="3">The sequence shown here is derived from an EMBL/GenBank/DDBJ whole genome shotgun (WGS) entry which is preliminary data.</text>
</comment>
<keyword evidence="2" id="KW-0812">Transmembrane</keyword>
<keyword evidence="4" id="KW-1185">Reference proteome</keyword>
<feature type="transmembrane region" description="Helical" evidence="2">
    <location>
        <begin position="31"/>
        <end position="51"/>
    </location>
</feature>
<organism evidence="3 4">
    <name type="scientific">Cereibacter azotoformans</name>
    <dbReference type="NCBI Taxonomy" id="43057"/>
    <lineage>
        <taxon>Bacteria</taxon>
        <taxon>Pseudomonadati</taxon>
        <taxon>Pseudomonadota</taxon>
        <taxon>Alphaproteobacteria</taxon>
        <taxon>Rhodobacterales</taxon>
        <taxon>Paracoccaceae</taxon>
        <taxon>Cereibacter</taxon>
    </lineage>
</organism>
<feature type="region of interest" description="Disordered" evidence="1">
    <location>
        <begin position="66"/>
        <end position="97"/>
    </location>
</feature>
<sequence>MPVLIYMSWAAYTLGAALLLVSLVLETYVFLPAAVAAGVCGVAFAVGAKIVDLLTEIRDRLPAPQPAQVAELPEQSPQPVRSLSELSADLERKRVRG</sequence>
<evidence type="ECO:0000256" key="1">
    <source>
        <dbReference type="SAM" id="MobiDB-lite"/>
    </source>
</evidence>
<dbReference type="Proteomes" id="UP000244060">
    <property type="component" value="Unassembled WGS sequence"/>
</dbReference>
<keyword evidence="2" id="KW-1133">Transmembrane helix</keyword>
<reference evidence="3 4" key="1">
    <citation type="submission" date="2018-04" db="EMBL/GenBank/DDBJ databases">
        <title>Genomic Encyclopedia of Type Strains, Phase III (KMG-III): the genomes of soil and plant-associated and newly described type strains.</title>
        <authorList>
            <person name="Whitman W."/>
        </authorList>
    </citation>
    <scope>NUCLEOTIDE SEQUENCE [LARGE SCALE GENOMIC DNA]</scope>
    <source>
        <strain evidence="3 4">KA25</strain>
    </source>
</reference>
<protein>
    <submittedName>
        <fullName evidence="3">Uncharacterized protein</fullName>
    </submittedName>
</protein>
<accession>A0A2T5JSJ1</accession>
<evidence type="ECO:0000313" key="4">
    <source>
        <dbReference type="Proteomes" id="UP000244060"/>
    </source>
</evidence>